<evidence type="ECO:0008006" key="3">
    <source>
        <dbReference type="Google" id="ProtNLM"/>
    </source>
</evidence>
<reference evidence="1" key="1">
    <citation type="submission" date="2023-03" db="EMBL/GenBank/DDBJ databases">
        <authorList>
            <person name="Shen W."/>
            <person name="Cai J."/>
        </authorList>
    </citation>
    <scope>NUCLEOTIDE SEQUENCE</scope>
    <source>
        <strain evidence="1">P66-3</strain>
    </source>
</reference>
<protein>
    <recommendedName>
        <fullName evidence="3">GyrI-like small molecule binding domain-containing protein</fullName>
    </recommendedName>
</protein>
<proteinExistence type="predicted"/>
<dbReference type="EMBL" id="JARQAJ010000006">
    <property type="protein sequence ID" value="MDT2760096.1"/>
    <property type="molecule type" value="Genomic_DNA"/>
</dbReference>
<accession>A0ABU3FBP3</accession>
<evidence type="ECO:0000313" key="1">
    <source>
        <dbReference type="EMBL" id="MDT2760096.1"/>
    </source>
</evidence>
<gene>
    <name evidence="1" type="ORF">P7H27_10015</name>
</gene>
<dbReference type="RefSeq" id="WP_311830201.1">
    <property type="nucleotide sequence ID" value="NZ_JARQAJ010000006.1"/>
</dbReference>
<keyword evidence="2" id="KW-1185">Reference proteome</keyword>
<organism evidence="1 2">
    <name type="scientific">Enterococcus xiangfangensis</name>
    <dbReference type="NCBI Taxonomy" id="1296537"/>
    <lineage>
        <taxon>Bacteria</taxon>
        <taxon>Bacillati</taxon>
        <taxon>Bacillota</taxon>
        <taxon>Bacilli</taxon>
        <taxon>Lactobacillales</taxon>
        <taxon>Enterococcaceae</taxon>
        <taxon>Enterococcus</taxon>
    </lineage>
</organism>
<comment type="caution">
    <text evidence="1">The sequence shown here is derived from an EMBL/GenBank/DDBJ whole genome shotgun (WGS) entry which is preliminary data.</text>
</comment>
<dbReference type="Proteomes" id="UP001181046">
    <property type="component" value="Unassembled WGS sequence"/>
</dbReference>
<sequence length="84" mass="10084">MNTFEKKIQQFPETVRRAWSIGFVFMYNGKNFQHFPARQWTDAQIKAYFKENYDCSSNIIPHPEFKLKEVQVDGHPTWIVIVPY</sequence>
<evidence type="ECO:0000313" key="2">
    <source>
        <dbReference type="Proteomes" id="UP001181046"/>
    </source>
</evidence>
<name>A0ABU3FBP3_9ENTE</name>